<gene>
    <name evidence="3" type="ORF">BQ4739_LOCUS19245</name>
</gene>
<dbReference type="Proteomes" id="UP000256970">
    <property type="component" value="Unassembled WGS sequence"/>
</dbReference>
<feature type="chain" id="PRO_5016846846" description="Tyrosine-protein kinase ephrin type A/B receptor-like domain-containing protein" evidence="1">
    <location>
        <begin position="26"/>
        <end position="841"/>
    </location>
</feature>
<name>A0A383WQ77_TETOB</name>
<sequence length="841" mass="87815">MVYSRTQQLVLCALVLVASAAGVAAQFGEAVLKPGNDGSTSCDAWCKSQAGGKQYSSCQSAYDTKAQQAISCTKLAGYFKDYPQQCYCSGLIWQGVWTGTTTTKTTTSKVNNCTLLHRACTTCAYQRLPGTRNTDFICSTCASGWRLRQDGIYKTCDCIPGMTYNSTGTSSSNWCVPCSTPYYCSGGGAANPLATPSSCPDGLVTISAGAKSETQCYTAGGFGRSTTLLSNGTAVVVSVLCPVGTYNSGGNTAGCQQCGPGLTTTAAGSTSISQCVAPPGSYIDRGTSKQCQKGTYSADYTNATNCMPCSDGFTTAGTGSNSSAQCDRVMPGYFIVNATYAAPCPLGSYQGSEGTVYSCNSCPFGYITRDDGAGGNAECLAPPGWELKEGAAVITECEPGFYKVRRGNLTFWHAYVMCRAAAACKLFYKEGWNKNPCLACGIGLTTLKNGSVSFDQCRIKPGWGIKTFVPLEAEMCNNSRYGDPEPRPVVASARCVPCTINLFTLDVLKGNATTTGYMSEQDCITKPGWGLEISGIVAMCQEGLFNEGFNRQPCRECDAGFTSVETGSDSPTACVVRSGWSVDAKSGLPKPCDAGTFGTGGTAENVGGNCTACPTGFSTQKDESVAAEECNVCAAGYGGVNCTACGHNTYSTGGQAEGTECMPCAVGSVSARKAIDSAHCLAAMVDADNDYFPLSDDSHWTDDGSKNSVACSESCRTNTLCAMYRFTNGQGSPKCQLLLEVDSGSRIIAFKADRGADYALYKVPETLTVGVQVSDAGSVTPKACMAACTSSGACELVSMAAANLPDTAGPCVLYGSQLEPEWTGMYHIQGSRLYTDSLISA</sequence>
<dbReference type="InterPro" id="IPR011641">
    <property type="entry name" value="Tyr-kin_ephrin_A/B_rcpt-like"/>
</dbReference>
<dbReference type="AlphaFoldDB" id="A0A383WQ77"/>
<evidence type="ECO:0000313" key="3">
    <source>
        <dbReference type="EMBL" id="SZX78946.1"/>
    </source>
</evidence>
<keyword evidence="4" id="KW-1185">Reference proteome</keyword>
<dbReference type="Pfam" id="PF07699">
    <property type="entry name" value="Ephrin_rec_like"/>
    <property type="match status" value="2"/>
</dbReference>
<dbReference type="Gene3D" id="2.10.50.10">
    <property type="entry name" value="Tumor Necrosis Factor Receptor, subunit A, domain 2"/>
    <property type="match status" value="2"/>
</dbReference>
<proteinExistence type="predicted"/>
<evidence type="ECO:0000313" key="4">
    <source>
        <dbReference type="Proteomes" id="UP000256970"/>
    </source>
</evidence>
<reference evidence="3 4" key="1">
    <citation type="submission" date="2016-10" db="EMBL/GenBank/DDBJ databases">
        <authorList>
            <person name="Cai Z."/>
        </authorList>
    </citation>
    <scope>NUCLEOTIDE SEQUENCE [LARGE SCALE GENOMIC DNA]</scope>
</reference>
<evidence type="ECO:0000259" key="2">
    <source>
        <dbReference type="Pfam" id="PF07699"/>
    </source>
</evidence>
<dbReference type="InterPro" id="IPR009030">
    <property type="entry name" value="Growth_fac_rcpt_cys_sf"/>
</dbReference>
<dbReference type="EMBL" id="FNXT01001347">
    <property type="protein sequence ID" value="SZX78946.1"/>
    <property type="molecule type" value="Genomic_DNA"/>
</dbReference>
<evidence type="ECO:0000256" key="1">
    <source>
        <dbReference type="SAM" id="SignalP"/>
    </source>
</evidence>
<protein>
    <recommendedName>
        <fullName evidence="2">Tyrosine-protein kinase ephrin type A/B receptor-like domain-containing protein</fullName>
    </recommendedName>
</protein>
<feature type="domain" description="Tyrosine-protein kinase ephrin type A/B receptor-like" evidence="2">
    <location>
        <begin position="240"/>
        <end position="275"/>
    </location>
</feature>
<dbReference type="SMART" id="SM01411">
    <property type="entry name" value="Ephrin_rec_like"/>
    <property type="match status" value="8"/>
</dbReference>
<dbReference type="PANTHER" id="PTHR46104">
    <property type="entry name" value="GENE 9195-RELATED-RELATED"/>
    <property type="match status" value="1"/>
</dbReference>
<organism evidence="3 4">
    <name type="scientific">Tetradesmus obliquus</name>
    <name type="common">Green alga</name>
    <name type="synonym">Acutodesmus obliquus</name>
    <dbReference type="NCBI Taxonomy" id="3088"/>
    <lineage>
        <taxon>Eukaryota</taxon>
        <taxon>Viridiplantae</taxon>
        <taxon>Chlorophyta</taxon>
        <taxon>core chlorophytes</taxon>
        <taxon>Chlorophyceae</taxon>
        <taxon>CS clade</taxon>
        <taxon>Sphaeropleales</taxon>
        <taxon>Scenedesmaceae</taxon>
        <taxon>Tetradesmus</taxon>
    </lineage>
</organism>
<keyword evidence="1" id="KW-0732">Signal</keyword>
<feature type="signal peptide" evidence="1">
    <location>
        <begin position="1"/>
        <end position="25"/>
    </location>
</feature>
<feature type="domain" description="Tyrosine-protein kinase ephrin type A/B receptor-like" evidence="2">
    <location>
        <begin position="343"/>
        <end position="379"/>
    </location>
</feature>
<dbReference type="SUPFAM" id="SSF57184">
    <property type="entry name" value="Growth factor receptor domain"/>
    <property type="match status" value="1"/>
</dbReference>
<dbReference type="PANTHER" id="PTHR46104:SF1">
    <property type="entry name" value="GENE 9195-RELATED"/>
    <property type="match status" value="1"/>
</dbReference>
<dbReference type="STRING" id="3088.A0A383WQ77"/>
<accession>A0A383WQ77</accession>